<dbReference type="HOGENOM" id="CLU_046066_1_3_1"/>
<dbReference type="PANTHER" id="PTHR37017:SF11">
    <property type="entry name" value="ESTERASE_LIPASE_THIOESTERASE DOMAIN-CONTAINING PROTEIN"/>
    <property type="match status" value="1"/>
</dbReference>
<organism evidence="2 3">
    <name type="scientific">Pestalotiopsis fici (strain W106-1 / CGMCC3.15140)</name>
    <dbReference type="NCBI Taxonomy" id="1229662"/>
    <lineage>
        <taxon>Eukaryota</taxon>
        <taxon>Fungi</taxon>
        <taxon>Dikarya</taxon>
        <taxon>Ascomycota</taxon>
        <taxon>Pezizomycotina</taxon>
        <taxon>Sordariomycetes</taxon>
        <taxon>Xylariomycetidae</taxon>
        <taxon>Amphisphaeriales</taxon>
        <taxon>Sporocadaceae</taxon>
        <taxon>Pestalotiopsis</taxon>
    </lineage>
</organism>
<dbReference type="InterPro" id="IPR029058">
    <property type="entry name" value="AB_hydrolase_fold"/>
</dbReference>
<dbReference type="InterPro" id="IPR000073">
    <property type="entry name" value="AB_hydrolase_1"/>
</dbReference>
<keyword evidence="3" id="KW-1185">Reference proteome</keyword>
<gene>
    <name evidence="2" type="ORF">PFICI_04629</name>
</gene>
<dbReference type="InterPro" id="IPR052897">
    <property type="entry name" value="Sec-Metab_Biosynth_Hydrolase"/>
</dbReference>
<evidence type="ECO:0000313" key="3">
    <source>
        <dbReference type="Proteomes" id="UP000030651"/>
    </source>
</evidence>
<dbReference type="RefSeq" id="XP_007831401.1">
    <property type="nucleotide sequence ID" value="XM_007833210.1"/>
</dbReference>
<evidence type="ECO:0000313" key="2">
    <source>
        <dbReference type="EMBL" id="ETS82753.1"/>
    </source>
</evidence>
<dbReference type="Pfam" id="PF12697">
    <property type="entry name" value="Abhydrolase_6"/>
    <property type="match status" value="1"/>
</dbReference>
<dbReference type="Gene3D" id="3.40.50.1820">
    <property type="entry name" value="alpha/beta hydrolase"/>
    <property type="match status" value="1"/>
</dbReference>
<reference evidence="3" key="1">
    <citation type="journal article" date="2015" name="BMC Genomics">
        <title>Genomic and transcriptomic analysis of the endophytic fungus Pestalotiopsis fici reveals its lifestyle and high potential for synthesis of natural products.</title>
        <authorList>
            <person name="Wang X."/>
            <person name="Zhang X."/>
            <person name="Liu L."/>
            <person name="Xiang M."/>
            <person name="Wang W."/>
            <person name="Sun X."/>
            <person name="Che Y."/>
            <person name="Guo L."/>
            <person name="Liu G."/>
            <person name="Guo L."/>
            <person name="Wang C."/>
            <person name="Yin W.B."/>
            <person name="Stadler M."/>
            <person name="Zhang X."/>
            <person name="Liu X."/>
        </authorList>
    </citation>
    <scope>NUCLEOTIDE SEQUENCE [LARGE SCALE GENOMIC DNA]</scope>
    <source>
        <strain evidence="3">W106-1 / CGMCC3.15140</strain>
    </source>
</reference>
<proteinExistence type="predicted"/>
<dbReference type="KEGG" id="pfy:PFICI_04629"/>
<feature type="domain" description="AB hydrolase-1" evidence="1">
    <location>
        <begin position="8"/>
        <end position="239"/>
    </location>
</feature>
<dbReference type="eggNOG" id="ENOG502RQNE">
    <property type="taxonomic scope" value="Eukaryota"/>
</dbReference>
<dbReference type="Proteomes" id="UP000030651">
    <property type="component" value="Unassembled WGS sequence"/>
</dbReference>
<dbReference type="SUPFAM" id="SSF53474">
    <property type="entry name" value="alpha/beta-Hydrolases"/>
    <property type="match status" value="1"/>
</dbReference>
<name>W3X9H8_PESFW</name>
<dbReference type="AlphaFoldDB" id="W3X9H8"/>
<sequence length="254" mass="27563">MATERPVIVLIHGAWHPPHYYRKTIDLLRKQGYVVLAPPLPTTGLDDSVAGKTYVDDVKRVHEALLPHLDAGRQAVILCHSQGGIAGSACVEGQTVEDRKTRGLDGGIKAVVYLAAFALSNHGASLMGDIGGKCAPFFSPDPEDPPFHKLNEKAANTFYNCLQPEEARQSLVDGLVYQSKASQHAGAHFVATDVTVPKTYIVCSEDQAIPREAQIHMAQATGCEIVEITSDHSPFLQDDKNQEIVDVVFRVASK</sequence>
<dbReference type="GeneID" id="19269642"/>
<dbReference type="OrthoDB" id="1263307at2759"/>
<protein>
    <recommendedName>
        <fullName evidence="1">AB hydrolase-1 domain-containing protein</fullName>
    </recommendedName>
</protein>
<evidence type="ECO:0000259" key="1">
    <source>
        <dbReference type="Pfam" id="PF12697"/>
    </source>
</evidence>
<dbReference type="EMBL" id="KI912111">
    <property type="protein sequence ID" value="ETS82753.1"/>
    <property type="molecule type" value="Genomic_DNA"/>
</dbReference>
<dbReference type="PANTHER" id="PTHR37017">
    <property type="entry name" value="AB HYDROLASE-1 DOMAIN-CONTAINING PROTEIN-RELATED"/>
    <property type="match status" value="1"/>
</dbReference>
<dbReference type="InParanoid" id="W3X9H8"/>
<dbReference type="OMA" id="CRTIEIE"/>
<accession>W3X9H8</accession>